<evidence type="ECO:0000313" key="2">
    <source>
        <dbReference type="Proteomes" id="UP000812287"/>
    </source>
</evidence>
<accession>A0A9P8ATD8</accession>
<protein>
    <submittedName>
        <fullName evidence="1">Uncharacterized protein</fullName>
    </submittedName>
</protein>
<dbReference type="OrthoDB" id="2916091at2759"/>
<comment type="caution">
    <text evidence="1">The sequence shown here is derived from an EMBL/GenBank/DDBJ whole genome shotgun (WGS) entry which is preliminary data.</text>
</comment>
<dbReference type="RefSeq" id="XP_043040386.1">
    <property type="nucleotide sequence ID" value="XM_043177124.1"/>
</dbReference>
<organism evidence="1 2">
    <name type="scientific">Guyanagaster necrorhizus</name>
    <dbReference type="NCBI Taxonomy" id="856835"/>
    <lineage>
        <taxon>Eukaryota</taxon>
        <taxon>Fungi</taxon>
        <taxon>Dikarya</taxon>
        <taxon>Basidiomycota</taxon>
        <taxon>Agaricomycotina</taxon>
        <taxon>Agaricomycetes</taxon>
        <taxon>Agaricomycetidae</taxon>
        <taxon>Agaricales</taxon>
        <taxon>Marasmiineae</taxon>
        <taxon>Physalacriaceae</taxon>
        <taxon>Guyanagaster</taxon>
    </lineage>
</organism>
<evidence type="ECO:0000313" key="1">
    <source>
        <dbReference type="EMBL" id="KAG7446886.1"/>
    </source>
</evidence>
<reference evidence="1" key="1">
    <citation type="submission" date="2020-11" db="EMBL/GenBank/DDBJ databases">
        <title>Adaptations for nitrogen fixation in a non-lichenized fungal sporocarp promotes dispersal by wood-feeding termites.</title>
        <authorList>
            <consortium name="DOE Joint Genome Institute"/>
            <person name="Koch R.A."/>
            <person name="Yoon G."/>
            <person name="Arayal U."/>
            <person name="Lail K."/>
            <person name="Amirebrahimi M."/>
            <person name="Labutti K."/>
            <person name="Lipzen A."/>
            <person name="Riley R."/>
            <person name="Barry K."/>
            <person name="Henrissat B."/>
            <person name="Grigoriev I.V."/>
            <person name="Herr J.R."/>
            <person name="Aime M.C."/>
        </authorList>
    </citation>
    <scope>NUCLEOTIDE SEQUENCE</scope>
    <source>
        <strain evidence="1">MCA 3950</strain>
    </source>
</reference>
<keyword evidence="2" id="KW-1185">Reference proteome</keyword>
<name>A0A9P8ATD8_9AGAR</name>
<dbReference type="GeneID" id="66099411"/>
<dbReference type="Proteomes" id="UP000812287">
    <property type="component" value="Unassembled WGS sequence"/>
</dbReference>
<proteinExistence type="predicted"/>
<gene>
    <name evidence="1" type="ORF">BT62DRAFT_1005281</name>
</gene>
<sequence length="168" mass="18665">MGKEIDVWGEKTRAGRMEVRAYHLLRSLQGTVVPQFFGTVKLPISAPPVLHAVTDFVQGLLLEYLDATSIEDIEQLDRALTYLCLILPMASPPTFSAGNVYPPLLYLGSKSTSMFGSVKYFNYVLAYILKGRWAEAVVPVLEFQHILPRHVRCPLSGDLISASLPQTN</sequence>
<dbReference type="EMBL" id="MU250533">
    <property type="protein sequence ID" value="KAG7446886.1"/>
    <property type="molecule type" value="Genomic_DNA"/>
</dbReference>
<dbReference type="AlphaFoldDB" id="A0A9P8ATD8"/>